<dbReference type="PANTHER" id="PTHR47506">
    <property type="entry name" value="TRANSCRIPTIONAL REGULATORY PROTEIN"/>
    <property type="match status" value="1"/>
</dbReference>
<keyword evidence="2" id="KW-0238">DNA-binding</keyword>
<keyword evidence="3" id="KW-0804">Transcription</keyword>
<dbReference type="PROSITE" id="PS50977">
    <property type="entry name" value="HTH_TETR_2"/>
    <property type="match status" value="1"/>
</dbReference>
<dbReference type="InterPro" id="IPR011075">
    <property type="entry name" value="TetR_C"/>
</dbReference>
<protein>
    <submittedName>
        <fullName evidence="5">Transcriptional regulator, AcrR family</fullName>
    </submittedName>
</protein>
<evidence type="ECO:0000256" key="1">
    <source>
        <dbReference type="ARBA" id="ARBA00023015"/>
    </source>
</evidence>
<dbReference type="Pfam" id="PF00440">
    <property type="entry name" value="TetR_N"/>
    <property type="match status" value="1"/>
</dbReference>
<sequence>MARKIEFDRDEVLDKAMNLFWAKGYEATSLTELEQGLGINKFSIYNTFGNKRALYLASLARYEEQMFSQLLTTLAGDVDGLAAIERSLDFLEQTMQQYSQQNGCFMLNAGTELSNVDSDVSHYVQSMNRKLEDAFYQALSVAQQRNEISATLNLQEFARFMLTLYQGMVTVAKVEQDVRTSISSIRFVKQLLHQKN</sequence>
<dbReference type="InterPro" id="IPR001647">
    <property type="entry name" value="HTH_TetR"/>
</dbReference>
<dbReference type="PRINTS" id="PR00455">
    <property type="entry name" value="HTHTETR"/>
</dbReference>
<evidence type="ECO:0000259" key="4">
    <source>
        <dbReference type="PROSITE" id="PS50977"/>
    </source>
</evidence>
<evidence type="ECO:0000256" key="3">
    <source>
        <dbReference type="ARBA" id="ARBA00023163"/>
    </source>
</evidence>
<dbReference type="EMBL" id="UOFS01000042">
    <property type="protein sequence ID" value="VAX00052.1"/>
    <property type="molecule type" value="Genomic_DNA"/>
</dbReference>
<proteinExistence type="predicted"/>
<dbReference type="PANTHER" id="PTHR47506:SF10">
    <property type="entry name" value="TRANSCRIPTIONAL REGULATORY PROTEIN"/>
    <property type="match status" value="1"/>
</dbReference>
<dbReference type="SUPFAM" id="SSF46689">
    <property type="entry name" value="Homeodomain-like"/>
    <property type="match status" value="1"/>
</dbReference>
<dbReference type="Gene3D" id="1.10.357.10">
    <property type="entry name" value="Tetracycline Repressor, domain 2"/>
    <property type="match status" value="1"/>
</dbReference>
<evidence type="ECO:0000256" key="2">
    <source>
        <dbReference type="ARBA" id="ARBA00023125"/>
    </source>
</evidence>
<name>A0A3B1A7J9_9ZZZZ</name>
<evidence type="ECO:0000313" key="5">
    <source>
        <dbReference type="EMBL" id="VAX00052.1"/>
    </source>
</evidence>
<feature type="domain" description="HTH tetR-type" evidence="4">
    <location>
        <begin position="6"/>
        <end position="66"/>
    </location>
</feature>
<gene>
    <name evidence="5" type="ORF">MNBD_GAMMA22-1110</name>
</gene>
<organism evidence="5">
    <name type="scientific">hydrothermal vent metagenome</name>
    <dbReference type="NCBI Taxonomy" id="652676"/>
    <lineage>
        <taxon>unclassified sequences</taxon>
        <taxon>metagenomes</taxon>
        <taxon>ecological metagenomes</taxon>
    </lineage>
</organism>
<dbReference type="Pfam" id="PF16925">
    <property type="entry name" value="TetR_C_13"/>
    <property type="match status" value="1"/>
</dbReference>
<dbReference type="GO" id="GO:0003677">
    <property type="term" value="F:DNA binding"/>
    <property type="evidence" value="ECO:0007669"/>
    <property type="project" value="UniProtKB-KW"/>
</dbReference>
<reference evidence="5" key="1">
    <citation type="submission" date="2018-06" db="EMBL/GenBank/DDBJ databases">
        <authorList>
            <person name="Zhirakovskaya E."/>
        </authorList>
    </citation>
    <scope>NUCLEOTIDE SEQUENCE</scope>
</reference>
<accession>A0A3B1A7J9</accession>
<dbReference type="InterPro" id="IPR036271">
    <property type="entry name" value="Tet_transcr_reg_TetR-rel_C_sf"/>
</dbReference>
<keyword evidence="1" id="KW-0805">Transcription regulation</keyword>
<dbReference type="AlphaFoldDB" id="A0A3B1A7J9"/>
<dbReference type="SUPFAM" id="SSF48498">
    <property type="entry name" value="Tetracyclin repressor-like, C-terminal domain"/>
    <property type="match status" value="1"/>
</dbReference>
<dbReference type="InterPro" id="IPR009057">
    <property type="entry name" value="Homeodomain-like_sf"/>
</dbReference>
<dbReference type="Gene3D" id="1.10.10.60">
    <property type="entry name" value="Homeodomain-like"/>
    <property type="match status" value="1"/>
</dbReference>